<feature type="compositionally biased region" description="Basic and acidic residues" evidence="1">
    <location>
        <begin position="36"/>
        <end position="53"/>
    </location>
</feature>
<name>A0AAE1WAD4_9LAMI</name>
<sequence length="172" mass="19098">MDLGEAVAATGGGKCGGEGLPRGGRGGDELCDSDGGDGRDSGGKDDGYSRKSYEDGKFRTHHIKVFKLKYQECRVTTRSISKKLKESSQMSLLAEYVERNLHSLEKDKSKIERKLKSSLTYSKPYTPRIDSLKMSMGYQPPKFQQFDGKGNLKQHVAYFIETCNNAELMVIA</sequence>
<proteinExistence type="predicted"/>
<evidence type="ECO:0000313" key="3">
    <source>
        <dbReference type="Proteomes" id="UP001289374"/>
    </source>
</evidence>
<protein>
    <submittedName>
        <fullName evidence="2">Uncharacterized protein</fullName>
    </submittedName>
</protein>
<dbReference type="Proteomes" id="UP001289374">
    <property type="component" value="Unassembled WGS sequence"/>
</dbReference>
<organism evidence="2 3">
    <name type="scientific">Sesamum angolense</name>
    <dbReference type="NCBI Taxonomy" id="2727404"/>
    <lineage>
        <taxon>Eukaryota</taxon>
        <taxon>Viridiplantae</taxon>
        <taxon>Streptophyta</taxon>
        <taxon>Embryophyta</taxon>
        <taxon>Tracheophyta</taxon>
        <taxon>Spermatophyta</taxon>
        <taxon>Magnoliopsida</taxon>
        <taxon>eudicotyledons</taxon>
        <taxon>Gunneridae</taxon>
        <taxon>Pentapetalae</taxon>
        <taxon>asterids</taxon>
        <taxon>lamiids</taxon>
        <taxon>Lamiales</taxon>
        <taxon>Pedaliaceae</taxon>
        <taxon>Sesamum</taxon>
    </lineage>
</organism>
<evidence type="ECO:0000313" key="2">
    <source>
        <dbReference type="EMBL" id="KAK4389722.1"/>
    </source>
</evidence>
<feature type="compositionally biased region" description="Gly residues" evidence="1">
    <location>
        <begin position="10"/>
        <end position="24"/>
    </location>
</feature>
<accession>A0AAE1WAD4</accession>
<reference evidence="2" key="2">
    <citation type="journal article" date="2024" name="Plant">
        <title>Genomic evolution and insights into agronomic trait innovations of Sesamum species.</title>
        <authorList>
            <person name="Miao H."/>
            <person name="Wang L."/>
            <person name="Qu L."/>
            <person name="Liu H."/>
            <person name="Sun Y."/>
            <person name="Le M."/>
            <person name="Wang Q."/>
            <person name="Wei S."/>
            <person name="Zheng Y."/>
            <person name="Lin W."/>
            <person name="Duan Y."/>
            <person name="Cao H."/>
            <person name="Xiong S."/>
            <person name="Wang X."/>
            <person name="Wei L."/>
            <person name="Li C."/>
            <person name="Ma Q."/>
            <person name="Ju M."/>
            <person name="Zhao R."/>
            <person name="Li G."/>
            <person name="Mu C."/>
            <person name="Tian Q."/>
            <person name="Mei H."/>
            <person name="Zhang T."/>
            <person name="Gao T."/>
            <person name="Zhang H."/>
        </authorList>
    </citation>
    <scope>NUCLEOTIDE SEQUENCE</scope>
    <source>
        <strain evidence="2">K16</strain>
    </source>
</reference>
<dbReference type="PANTHER" id="PTHR33437">
    <property type="entry name" value="OS06G0361200 PROTEIN"/>
    <property type="match status" value="1"/>
</dbReference>
<comment type="caution">
    <text evidence="2">The sequence shown here is derived from an EMBL/GenBank/DDBJ whole genome shotgun (WGS) entry which is preliminary data.</text>
</comment>
<evidence type="ECO:0000256" key="1">
    <source>
        <dbReference type="SAM" id="MobiDB-lite"/>
    </source>
</evidence>
<gene>
    <name evidence="2" type="ORF">Sango_2309200</name>
</gene>
<dbReference type="EMBL" id="JACGWL010000013">
    <property type="protein sequence ID" value="KAK4389722.1"/>
    <property type="molecule type" value="Genomic_DNA"/>
</dbReference>
<reference evidence="2" key="1">
    <citation type="submission" date="2020-06" db="EMBL/GenBank/DDBJ databases">
        <authorList>
            <person name="Li T."/>
            <person name="Hu X."/>
            <person name="Zhang T."/>
            <person name="Song X."/>
            <person name="Zhang H."/>
            <person name="Dai N."/>
            <person name="Sheng W."/>
            <person name="Hou X."/>
            <person name="Wei L."/>
        </authorList>
    </citation>
    <scope>NUCLEOTIDE SEQUENCE</scope>
    <source>
        <strain evidence="2">K16</strain>
        <tissue evidence="2">Leaf</tissue>
    </source>
</reference>
<feature type="region of interest" description="Disordered" evidence="1">
    <location>
        <begin position="1"/>
        <end position="53"/>
    </location>
</feature>
<keyword evidence="3" id="KW-1185">Reference proteome</keyword>
<dbReference type="AlphaFoldDB" id="A0AAE1WAD4"/>
<dbReference type="PANTHER" id="PTHR33437:SF4">
    <property type="entry name" value="RETROTRANSPOSON GAG PROTEIN"/>
    <property type="match status" value="1"/>
</dbReference>